<feature type="domain" description="ABC transmembrane type-1" evidence="12">
    <location>
        <begin position="63"/>
        <end position="266"/>
    </location>
</feature>
<dbReference type="GO" id="GO:0015419">
    <property type="term" value="F:ABC-type sulfate transporter activity"/>
    <property type="evidence" value="ECO:0007669"/>
    <property type="project" value="InterPro"/>
</dbReference>
<comment type="function">
    <text evidence="10">Part of the ABC transporter complex CysAWTP (TC 3.A.1.6.1) involved in sulfate/thiosulfate import. Probably responsible for the translocation of the substrate across the membrane.</text>
</comment>
<dbReference type="Proteomes" id="UP000550508">
    <property type="component" value="Unassembled WGS sequence"/>
</dbReference>
<name>A0A849VNJ2_9HYPH</name>
<evidence type="ECO:0000256" key="1">
    <source>
        <dbReference type="ARBA" id="ARBA00002949"/>
    </source>
</evidence>
<dbReference type="Gene3D" id="1.10.3720.10">
    <property type="entry name" value="MetI-like"/>
    <property type="match status" value="1"/>
</dbReference>
<dbReference type="NCBIfam" id="TIGR02141">
    <property type="entry name" value="modB_ABC"/>
    <property type="match status" value="1"/>
</dbReference>
<comment type="caution">
    <text evidence="11">Lacks conserved residue(s) required for the propagation of feature annotation.</text>
</comment>
<feature type="transmembrane region" description="Helical" evidence="11">
    <location>
        <begin position="187"/>
        <end position="208"/>
    </location>
</feature>
<dbReference type="SUPFAM" id="SSF161098">
    <property type="entry name" value="MetI-like"/>
    <property type="match status" value="1"/>
</dbReference>
<evidence type="ECO:0000313" key="13">
    <source>
        <dbReference type="EMBL" id="NTS31695.1"/>
    </source>
</evidence>
<feature type="transmembrane region" description="Helical" evidence="11">
    <location>
        <begin position="140"/>
        <end position="159"/>
    </location>
</feature>
<comment type="subcellular location">
    <subcellularLocation>
        <location evidence="11">Cell inner membrane</location>
        <topology evidence="11">Multi-pass membrane protein</topology>
    </subcellularLocation>
    <subcellularLocation>
        <location evidence="2">Cell membrane</location>
        <topology evidence="2">Multi-pass membrane protein</topology>
    </subcellularLocation>
</comment>
<keyword evidence="8" id="KW-0764">Sulfate transport</keyword>
<keyword evidence="9 11" id="KW-0472">Membrane</keyword>
<feature type="transmembrane region" description="Helical" evidence="11">
    <location>
        <begin position="215"/>
        <end position="239"/>
    </location>
</feature>
<dbReference type="InterPro" id="IPR005667">
    <property type="entry name" value="Sulph_transpt2"/>
</dbReference>
<dbReference type="GO" id="GO:0005886">
    <property type="term" value="C:plasma membrane"/>
    <property type="evidence" value="ECO:0007669"/>
    <property type="project" value="UniProtKB-SubCell"/>
</dbReference>
<evidence type="ECO:0000256" key="11">
    <source>
        <dbReference type="RuleBase" id="RU365097"/>
    </source>
</evidence>
<evidence type="ECO:0000256" key="5">
    <source>
        <dbReference type="ARBA" id="ARBA00022505"/>
    </source>
</evidence>
<evidence type="ECO:0000256" key="7">
    <source>
        <dbReference type="ARBA" id="ARBA00022989"/>
    </source>
</evidence>
<comment type="function">
    <text evidence="1 11">Part of the binding-protein-dependent transport system for molybdenum; probably responsible for the translocation of the substrate across the membrane.</text>
</comment>
<dbReference type="FunFam" id="1.10.3720.10:FF:000004">
    <property type="entry name" value="Sulfate transport system permease protein CysT"/>
    <property type="match status" value="1"/>
</dbReference>
<dbReference type="RefSeq" id="WP_174208072.1">
    <property type="nucleotide sequence ID" value="NZ_JABUMX010000002.1"/>
</dbReference>
<feature type="transmembrane region" description="Helical" evidence="11">
    <location>
        <begin position="12"/>
        <end position="40"/>
    </location>
</feature>
<evidence type="ECO:0000256" key="9">
    <source>
        <dbReference type="ARBA" id="ARBA00023136"/>
    </source>
</evidence>
<keyword evidence="5 11" id="KW-0500">Molybdenum</keyword>
<keyword evidence="6 11" id="KW-0812">Transmembrane</keyword>
<dbReference type="PROSITE" id="PS50928">
    <property type="entry name" value="ABC_TM1"/>
    <property type="match status" value="1"/>
</dbReference>
<evidence type="ECO:0000256" key="2">
    <source>
        <dbReference type="ARBA" id="ARBA00004651"/>
    </source>
</evidence>
<dbReference type="PANTHER" id="PTHR30406:SF10">
    <property type="entry name" value="SULFATE TRANSPORT SYSTEM PERMEASE PROTEIN CYST"/>
    <property type="match status" value="1"/>
</dbReference>
<organism evidence="13 14">
    <name type="scientific">Phyllobacterium pellucidum</name>
    <dbReference type="NCBI Taxonomy" id="2740464"/>
    <lineage>
        <taxon>Bacteria</taxon>
        <taxon>Pseudomonadati</taxon>
        <taxon>Pseudomonadota</taxon>
        <taxon>Alphaproteobacteria</taxon>
        <taxon>Hyphomicrobiales</taxon>
        <taxon>Phyllobacteriaceae</taxon>
        <taxon>Phyllobacterium</taxon>
    </lineage>
</organism>
<comment type="caution">
    <text evidence="13">The sequence shown here is derived from an EMBL/GenBank/DDBJ whole genome shotgun (WGS) entry which is preliminary data.</text>
</comment>
<dbReference type="AlphaFoldDB" id="A0A849VNJ2"/>
<evidence type="ECO:0000256" key="4">
    <source>
        <dbReference type="ARBA" id="ARBA00022448"/>
    </source>
</evidence>
<evidence type="ECO:0000256" key="6">
    <source>
        <dbReference type="ARBA" id="ARBA00022692"/>
    </source>
</evidence>
<keyword evidence="14" id="KW-1185">Reference proteome</keyword>
<accession>A0A849VNJ2</accession>
<comment type="similarity">
    <text evidence="11">Belongs to the binding-protein-dependent transport system permease family. CysTW subfamily.</text>
</comment>
<keyword evidence="11" id="KW-0997">Cell inner membrane</keyword>
<proteinExistence type="inferred from homology"/>
<dbReference type="NCBIfam" id="TIGR00969">
    <property type="entry name" value="3a0106s02"/>
    <property type="match status" value="1"/>
</dbReference>
<dbReference type="GO" id="GO:0015098">
    <property type="term" value="F:molybdate ion transmembrane transporter activity"/>
    <property type="evidence" value="ECO:0007669"/>
    <property type="project" value="UniProtKB-UniRule"/>
</dbReference>
<dbReference type="InterPro" id="IPR000515">
    <property type="entry name" value="MetI-like"/>
</dbReference>
<dbReference type="NCBIfam" id="TIGR02139">
    <property type="entry name" value="permease_CysT"/>
    <property type="match status" value="1"/>
</dbReference>
<evidence type="ECO:0000256" key="3">
    <source>
        <dbReference type="ARBA" id="ARBA00011779"/>
    </source>
</evidence>
<evidence type="ECO:0000259" key="12">
    <source>
        <dbReference type="PROSITE" id="PS50928"/>
    </source>
</evidence>
<gene>
    <name evidence="13" type="primary">cysT</name>
    <name evidence="13" type="ORF">HQ945_10555</name>
</gene>
<dbReference type="CDD" id="cd06261">
    <property type="entry name" value="TM_PBP2"/>
    <property type="match status" value="1"/>
</dbReference>
<keyword evidence="4 11" id="KW-0813">Transport</keyword>
<keyword evidence="11" id="KW-1003">Cell membrane</keyword>
<keyword evidence="7 11" id="KW-1133">Transmembrane helix</keyword>
<evidence type="ECO:0000256" key="10">
    <source>
        <dbReference type="ARBA" id="ARBA00025323"/>
    </source>
</evidence>
<feature type="transmembrane region" description="Helical" evidence="11">
    <location>
        <begin position="107"/>
        <end position="128"/>
    </location>
</feature>
<dbReference type="PANTHER" id="PTHR30406">
    <property type="entry name" value="SULFATE TRANSPORT SYSTEM PERMEASE PROTEIN"/>
    <property type="match status" value="1"/>
</dbReference>
<dbReference type="InterPro" id="IPR011865">
    <property type="entry name" value="CysT_permease"/>
</dbReference>
<dbReference type="InterPro" id="IPR035906">
    <property type="entry name" value="MetI-like_sf"/>
</dbReference>
<comment type="subunit">
    <text evidence="3">The complex is composed of two ATP-binding proteins (CysA), two transmembrane proteins (CysT and CysW) and a solute-binding protein (CysP).</text>
</comment>
<sequence>MSLFSRSSSRGILPGFGLTLGVTLLYFVVIVALPLVAMLYKSANLGFADFWTIVTSERALATYRITVSTAALATLLNAMFGMLLAWVLVRYEFPGRRLLDAIVDLPFALPTAVAGLALVTVFSANGWFGRYLEPLGIKVAYAPLGIALAMMFTSIPFVIRTVQPVLEDLASDVEEAARSLGASNWQIFTRVIWPAILPAFIAGCSLSFARSLGEFGAIVFISGNLPFETEVMSLLVFIRLDEYDYPAAAALATVMLVTAFLMLVITNSIQSWHLRYAERN</sequence>
<feature type="transmembrane region" description="Helical" evidence="11">
    <location>
        <begin position="245"/>
        <end position="265"/>
    </location>
</feature>
<dbReference type="EMBL" id="JABUMX010000002">
    <property type="protein sequence ID" value="NTS31695.1"/>
    <property type="molecule type" value="Genomic_DNA"/>
</dbReference>
<dbReference type="Pfam" id="PF00528">
    <property type="entry name" value="BPD_transp_1"/>
    <property type="match status" value="1"/>
</dbReference>
<protein>
    <recommendedName>
        <fullName evidence="11">Molybdenum transport system permease</fullName>
    </recommendedName>
</protein>
<evidence type="ECO:0000256" key="8">
    <source>
        <dbReference type="ARBA" id="ARBA00023032"/>
    </source>
</evidence>
<evidence type="ECO:0000313" key="14">
    <source>
        <dbReference type="Proteomes" id="UP000550508"/>
    </source>
</evidence>
<feature type="transmembrane region" description="Helical" evidence="11">
    <location>
        <begin position="61"/>
        <end position="87"/>
    </location>
</feature>
<reference evidence="13 14" key="1">
    <citation type="submission" date="2020-05" db="EMBL/GenBank/DDBJ databases">
        <authorList>
            <person name="Kim M.K."/>
        </authorList>
    </citation>
    <scope>NUCLEOTIDE SEQUENCE [LARGE SCALE GENOMIC DNA]</scope>
    <source>
        <strain evidence="13 14">BT25</strain>
    </source>
</reference>
<dbReference type="InterPro" id="IPR011867">
    <property type="entry name" value="ModB_ABC"/>
</dbReference>